<gene>
    <name evidence="2" type="ORF">NLJ89_g2713</name>
</gene>
<evidence type="ECO:0000259" key="1">
    <source>
        <dbReference type="Pfam" id="PF20236"/>
    </source>
</evidence>
<dbReference type="OrthoDB" id="3256331at2759"/>
<feature type="domain" description="DUF6593" evidence="1">
    <location>
        <begin position="24"/>
        <end position="177"/>
    </location>
</feature>
<dbReference type="AlphaFoldDB" id="A0A9W8K3V0"/>
<dbReference type="Proteomes" id="UP001148786">
    <property type="component" value="Unassembled WGS sequence"/>
</dbReference>
<proteinExistence type="predicted"/>
<protein>
    <recommendedName>
        <fullName evidence="1">DUF6593 domain-containing protein</fullName>
    </recommendedName>
</protein>
<comment type="caution">
    <text evidence="2">The sequence shown here is derived from an EMBL/GenBank/DDBJ whole genome shotgun (WGS) entry which is preliminary data.</text>
</comment>
<organism evidence="2 3">
    <name type="scientific">Agrocybe chaxingu</name>
    <dbReference type="NCBI Taxonomy" id="84603"/>
    <lineage>
        <taxon>Eukaryota</taxon>
        <taxon>Fungi</taxon>
        <taxon>Dikarya</taxon>
        <taxon>Basidiomycota</taxon>
        <taxon>Agaricomycotina</taxon>
        <taxon>Agaricomycetes</taxon>
        <taxon>Agaricomycetidae</taxon>
        <taxon>Agaricales</taxon>
        <taxon>Agaricineae</taxon>
        <taxon>Strophariaceae</taxon>
        <taxon>Agrocybe</taxon>
    </lineage>
</organism>
<reference evidence="2" key="1">
    <citation type="submission" date="2022-07" db="EMBL/GenBank/DDBJ databases">
        <title>Genome Sequence of Agrocybe chaxingu.</title>
        <authorList>
            <person name="Buettner E."/>
        </authorList>
    </citation>
    <scope>NUCLEOTIDE SEQUENCE</scope>
    <source>
        <strain evidence="2">MP-N11</strain>
    </source>
</reference>
<sequence>MESFLELELPPTSSKSRSYYFDRNSAINATLYCNGQPSYTIMTNKSGTRTDVCDIATQSVVATIKRREVFADTIKFPARNNGASVAINKWLRPITHSPYHAEPSILLVTDVGNFVWESDAAHRLALYAEEDHHVPVAFFSRNKQPQDAIVLVVKSSAEEMVEDVIVSFIILEQRLRMKEKRRQNGMMPPRHTFFTSCASGRPLLAPHCIPTHLRVI</sequence>
<evidence type="ECO:0000313" key="3">
    <source>
        <dbReference type="Proteomes" id="UP001148786"/>
    </source>
</evidence>
<name>A0A9W8K3V0_9AGAR</name>
<dbReference type="EMBL" id="JANKHO010000175">
    <property type="protein sequence ID" value="KAJ3513853.1"/>
    <property type="molecule type" value="Genomic_DNA"/>
</dbReference>
<evidence type="ECO:0000313" key="2">
    <source>
        <dbReference type="EMBL" id="KAJ3513853.1"/>
    </source>
</evidence>
<dbReference type="InterPro" id="IPR046528">
    <property type="entry name" value="DUF6593"/>
</dbReference>
<keyword evidence="3" id="KW-1185">Reference proteome</keyword>
<accession>A0A9W8K3V0</accession>
<dbReference type="Pfam" id="PF20236">
    <property type="entry name" value="DUF6593"/>
    <property type="match status" value="1"/>
</dbReference>